<proteinExistence type="inferred from homology"/>
<gene>
    <name evidence="12" type="primary">egtA</name>
    <name evidence="12" type="ORF">PAA8504_00751</name>
</gene>
<keyword evidence="5" id="KW-0317">Glutathione biosynthesis</keyword>
<dbReference type="PANTHER" id="PTHR34378:SF1">
    <property type="entry name" value="GLUTAMATE--CYSTEINE LIGASE, CHLOROPLASTIC"/>
    <property type="match status" value="1"/>
</dbReference>
<feature type="disulfide bond" evidence="11">
    <location>
        <begin position="112"/>
        <end position="332"/>
    </location>
</feature>
<evidence type="ECO:0000256" key="4">
    <source>
        <dbReference type="ARBA" id="ARBA00022598"/>
    </source>
</evidence>
<dbReference type="InterPro" id="IPR014746">
    <property type="entry name" value="Gln_synth/guanido_kin_cat_dom"/>
</dbReference>
<evidence type="ECO:0000256" key="5">
    <source>
        <dbReference type="ARBA" id="ARBA00022684"/>
    </source>
</evidence>
<evidence type="ECO:0000256" key="6">
    <source>
        <dbReference type="ARBA" id="ARBA00022741"/>
    </source>
</evidence>
<dbReference type="GO" id="GO:0006750">
    <property type="term" value="P:glutathione biosynthetic process"/>
    <property type="evidence" value="ECO:0007669"/>
    <property type="project" value="UniProtKB-UniRule"/>
</dbReference>
<dbReference type="Proteomes" id="UP000244912">
    <property type="component" value="Unassembled WGS sequence"/>
</dbReference>
<evidence type="ECO:0000313" key="12">
    <source>
        <dbReference type="EMBL" id="SPJ22950.1"/>
    </source>
</evidence>
<dbReference type="InterPro" id="IPR035434">
    <property type="entry name" value="GCL_bact_plant"/>
</dbReference>
<accession>A0A2R8BS19</accession>
<dbReference type="PIRSF" id="PIRSF017901">
    <property type="entry name" value="GCL"/>
    <property type="match status" value="1"/>
</dbReference>
<dbReference type="Pfam" id="PF04107">
    <property type="entry name" value="GCS2"/>
    <property type="match status" value="1"/>
</dbReference>
<name>A0A2R8BS19_9RHOB</name>
<dbReference type="OrthoDB" id="9780152at2"/>
<evidence type="ECO:0000256" key="9">
    <source>
        <dbReference type="ARBA" id="ARBA00023157"/>
    </source>
</evidence>
<keyword evidence="6 10" id="KW-0547">Nucleotide-binding</keyword>
<dbReference type="AlphaFoldDB" id="A0A2R8BS19"/>
<evidence type="ECO:0000256" key="1">
    <source>
        <dbReference type="ARBA" id="ARBA00005006"/>
    </source>
</evidence>
<evidence type="ECO:0000256" key="3">
    <source>
        <dbReference type="ARBA" id="ARBA00011153"/>
    </source>
</evidence>
<comment type="similarity">
    <text evidence="10">Belongs to the glutamate--cysteine ligase type 2 family. EgtA subfamily.</text>
</comment>
<comment type="similarity">
    <text evidence="2">Belongs to the carboxylate-amine ligase family. Glutamate--cysteine ligase type 2 subfamily.</text>
</comment>
<dbReference type="SUPFAM" id="SSF55931">
    <property type="entry name" value="Glutamine synthetase/guanido kinase"/>
    <property type="match status" value="1"/>
</dbReference>
<sequence>MSIPQTGGGPVESQDQLAEYLAAGCKPKDAWRIGTEHEKFGYCKDTLKPLPYEGERSIHAMLSGLRDEFNWAPVHEGGKLIGLEKDGANISLEPGGQLELSGAPLETIHETCDEVNDHLAQVKAVADRIGVGFIGLGAAPHWTHDEMPLMPKGRYKLMDGYMQKVGELGTQMMRRTCTVQVNLDFASEEDMIQKLRVALALQPVATALFANSPFFEGKPNGHKSWRSRIWRDLDADRTGMLPFVFEDGFGFERWVDYALDVPMYFVYRDGTYIDALGQSFRDFLKGDLPALPGEKPTMSDWADHLTTIFPEARLKKFIEMRGADGGPWRRLCALPAFWVGLTYDQSALDAATDLFREWDAETRDALRVAASVDGLQAKVGGISMLDLARSCVEIAEAGLKARARPGAGGMIPDESHFLNALRESVDAGAGPADDLLARYHGDWSEDVTKVFAEYAY</sequence>
<dbReference type="GO" id="GO:0005524">
    <property type="term" value="F:ATP binding"/>
    <property type="evidence" value="ECO:0007669"/>
    <property type="project" value="UniProtKB-UniRule"/>
</dbReference>
<evidence type="ECO:0000256" key="7">
    <source>
        <dbReference type="ARBA" id="ARBA00022840"/>
    </source>
</evidence>
<reference evidence="12 13" key="1">
    <citation type="submission" date="2018-03" db="EMBL/GenBank/DDBJ databases">
        <authorList>
            <person name="Keele B.F."/>
        </authorList>
    </citation>
    <scope>NUCLEOTIDE SEQUENCE [LARGE SCALE GENOMIC DNA]</scope>
    <source>
        <strain evidence="12 13">CECT 8504</strain>
    </source>
</reference>
<comment type="subunit">
    <text evidence="3">Homodimer or monomer when oxidized or reduced, respectively.</text>
</comment>
<keyword evidence="8" id="KW-0809">Transit peptide</keyword>
<keyword evidence="13" id="KW-1185">Reference proteome</keyword>
<keyword evidence="7 10" id="KW-0067">ATP-binding</keyword>
<dbReference type="RefSeq" id="WP_108892838.1">
    <property type="nucleotide sequence ID" value="NZ_ONZF01000002.1"/>
</dbReference>
<dbReference type="InterPro" id="IPR006336">
    <property type="entry name" value="GCS2"/>
</dbReference>
<evidence type="ECO:0000256" key="10">
    <source>
        <dbReference type="PIRNR" id="PIRNR017901"/>
    </source>
</evidence>
<dbReference type="NCBIfam" id="TIGR01436">
    <property type="entry name" value="glu_cys_lig_pln"/>
    <property type="match status" value="1"/>
</dbReference>
<keyword evidence="4 10" id="KW-0436">Ligase</keyword>
<comment type="function">
    <text evidence="10">Catalyzes the synthesis of gamma-glutamylcysteine (gamma-GC).</text>
</comment>
<organism evidence="12 13">
    <name type="scientific">Palleronia abyssalis</name>
    <dbReference type="NCBI Taxonomy" id="1501240"/>
    <lineage>
        <taxon>Bacteria</taxon>
        <taxon>Pseudomonadati</taxon>
        <taxon>Pseudomonadota</taxon>
        <taxon>Alphaproteobacteria</taxon>
        <taxon>Rhodobacterales</taxon>
        <taxon>Roseobacteraceae</taxon>
        <taxon>Palleronia</taxon>
    </lineage>
</organism>
<evidence type="ECO:0000313" key="13">
    <source>
        <dbReference type="Proteomes" id="UP000244912"/>
    </source>
</evidence>
<comment type="catalytic activity">
    <reaction evidence="10">
        <text>L-cysteine + L-glutamate + ATP = gamma-L-glutamyl-L-cysteine + ADP + phosphate + H(+)</text>
        <dbReference type="Rhea" id="RHEA:13285"/>
        <dbReference type="ChEBI" id="CHEBI:15378"/>
        <dbReference type="ChEBI" id="CHEBI:29985"/>
        <dbReference type="ChEBI" id="CHEBI:30616"/>
        <dbReference type="ChEBI" id="CHEBI:35235"/>
        <dbReference type="ChEBI" id="CHEBI:43474"/>
        <dbReference type="ChEBI" id="CHEBI:58173"/>
        <dbReference type="ChEBI" id="CHEBI:456216"/>
        <dbReference type="EC" id="6.3.2.2"/>
    </reaction>
</comment>
<evidence type="ECO:0000256" key="11">
    <source>
        <dbReference type="PIRSR" id="PIRSR017901-50"/>
    </source>
</evidence>
<keyword evidence="9 11" id="KW-1015">Disulfide bond</keyword>
<dbReference type="InterPro" id="IPR011556">
    <property type="entry name" value="Glut_cys_lig_pln_type"/>
</dbReference>
<dbReference type="EC" id="6.3.2.2" evidence="10"/>
<dbReference type="Gene3D" id="3.30.590.20">
    <property type="match status" value="1"/>
</dbReference>
<dbReference type="PANTHER" id="PTHR34378">
    <property type="entry name" value="GLUTAMATE--CYSTEINE LIGASE, CHLOROPLASTIC"/>
    <property type="match status" value="1"/>
</dbReference>
<dbReference type="GO" id="GO:0004357">
    <property type="term" value="F:glutamate-cysteine ligase activity"/>
    <property type="evidence" value="ECO:0007669"/>
    <property type="project" value="UniProtKB-UniRule"/>
</dbReference>
<protein>
    <recommendedName>
        <fullName evidence="10">Glutamate--cysteine ligase</fullName>
        <ecNumber evidence="10">6.3.2.2</ecNumber>
    </recommendedName>
</protein>
<evidence type="ECO:0000256" key="8">
    <source>
        <dbReference type="ARBA" id="ARBA00022946"/>
    </source>
</evidence>
<comment type="pathway">
    <text evidence="1">Sulfur metabolism; glutathione biosynthesis; glutathione from L-cysteine and L-glutamate: step 1/2.</text>
</comment>
<evidence type="ECO:0000256" key="2">
    <source>
        <dbReference type="ARBA" id="ARBA00010253"/>
    </source>
</evidence>
<dbReference type="EMBL" id="ONZF01000002">
    <property type="protein sequence ID" value="SPJ22950.1"/>
    <property type="molecule type" value="Genomic_DNA"/>
</dbReference>